<evidence type="ECO:0000256" key="3">
    <source>
        <dbReference type="ARBA" id="ARBA00022525"/>
    </source>
</evidence>
<dbReference type="SUPFAM" id="SSF51120">
    <property type="entry name" value="beta-Roll"/>
    <property type="match status" value="3"/>
</dbReference>
<evidence type="ECO:0008006" key="10">
    <source>
        <dbReference type="Google" id="ProtNLM"/>
    </source>
</evidence>
<keyword evidence="6" id="KW-0843">Virulence</keyword>
<keyword evidence="9" id="KW-1185">Reference proteome</keyword>
<dbReference type="PRINTS" id="PR00313">
    <property type="entry name" value="CABNDNGRPT"/>
</dbReference>
<dbReference type="InterPro" id="IPR050557">
    <property type="entry name" value="RTX_toxin/Mannuronan_C5-epim"/>
</dbReference>
<keyword evidence="5" id="KW-0677">Repeat</keyword>
<dbReference type="InterPro" id="IPR011049">
    <property type="entry name" value="Serralysin-like_metalloprot_C"/>
</dbReference>
<evidence type="ECO:0000256" key="2">
    <source>
        <dbReference type="ARBA" id="ARBA00004613"/>
    </source>
</evidence>
<protein>
    <recommendedName>
        <fullName evidence="10">Calcium-binding protein</fullName>
    </recommendedName>
</protein>
<dbReference type="NCBIfam" id="NF038133">
    <property type="entry name" value="choice_anch_L"/>
    <property type="match status" value="1"/>
</dbReference>
<evidence type="ECO:0000256" key="7">
    <source>
        <dbReference type="ARBA" id="ARBA00023136"/>
    </source>
</evidence>
<keyword evidence="4" id="KW-0800">Toxin</keyword>
<dbReference type="PRINTS" id="PR01488">
    <property type="entry name" value="RTXTOXINA"/>
</dbReference>
<evidence type="ECO:0000256" key="6">
    <source>
        <dbReference type="ARBA" id="ARBA00023026"/>
    </source>
</evidence>
<dbReference type="GO" id="GO:0005576">
    <property type="term" value="C:extracellular region"/>
    <property type="evidence" value="ECO:0007669"/>
    <property type="project" value="UniProtKB-SubCell"/>
</dbReference>
<dbReference type="PANTHER" id="PTHR38340">
    <property type="entry name" value="S-LAYER PROTEIN"/>
    <property type="match status" value="1"/>
</dbReference>
<organism evidence="8 9">
    <name type="scientific">Fertoeibacter niger</name>
    <dbReference type="NCBI Taxonomy" id="2656921"/>
    <lineage>
        <taxon>Bacteria</taxon>
        <taxon>Pseudomonadati</taxon>
        <taxon>Pseudomonadota</taxon>
        <taxon>Alphaproteobacteria</taxon>
        <taxon>Rhodobacterales</taxon>
        <taxon>Paracoccaceae</taxon>
        <taxon>Fertoeibacter</taxon>
    </lineage>
</organism>
<dbReference type="RefSeq" id="WP_174539995.1">
    <property type="nucleotide sequence ID" value="NZ_WHUT02000015.1"/>
</dbReference>
<dbReference type="InterPro" id="IPR003995">
    <property type="entry name" value="RTX_toxin_determinant-A"/>
</dbReference>
<dbReference type="Proteomes" id="UP000484076">
    <property type="component" value="Unassembled WGS sequence"/>
</dbReference>
<comment type="caution">
    <text evidence="8">The sequence shown here is derived from an EMBL/GenBank/DDBJ whole genome shotgun (WGS) entry which is preliminary data.</text>
</comment>
<dbReference type="EMBL" id="WHUT02000015">
    <property type="protein sequence ID" value="NUB46445.1"/>
    <property type="molecule type" value="Genomic_DNA"/>
</dbReference>
<comment type="subcellular location">
    <subcellularLocation>
        <location evidence="1">Membrane</location>
    </subcellularLocation>
    <subcellularLocation>
        <location evidence="2">Secreted</location>
    </subcellularLocation>
</comment>
<dbReference type="InterPro" id="IPR001343">
    <property type="entry name" value="Hemolysn_Ca-bd"/>
</dbReference>
<evidence type="ECO:0000256" key="4">
    <source>
        <dbReference type="ARBA" id="ARBA00022656"/>
    </source>
</evidence>
<proteinExistence type="predicted"/>
<dbReference type="PANTHER" id="PTHR38340:SF1">
    <property type="entry name" value="S-LAYER PROTEIN"/>
    <property type="match status" value="1"/>
</dbReference>
<accession>A0A8X8KPU0</accession>
<dbReference type="AlphaFoldDB" id="A0A8X8KPU0"/>
<dbReference type="InterPro" id="IPR018511">
    <property type="entry name" value="Hemolysin-typ_Ca-bd_CS"/>
</dbReference>
<dbReference type="Pfam" id="PF00353">
    <property type="entry name" value="HemolysinCabind"/>
    <property type="match status" value="5"/>
</dbReference>
<dbReference type="InterPro" id="IPR049804">
    <property type="entry name" value="Choice_anch_L"/>
</dbReference>
<evidence type="ECO:0000313" key="8">
    <source>
        <dbReference type="EMBL" id="NUB46445.1"/>
    </source>
</evidence>
<dbReference type="GO" id="GO:0090729">
    <property type="term" value="F:toxin activity"/>
    <property type="evidence" value="ECO:0007669"/>
    <property type="project" value="UniProtKB-KW"/>
</dbReference>
<dbReference type="Gene3D" id="2.150.10.10">
    <property type="entry name" value="Serralysin-like metalloprotease, C-terminal"/>
    <property type="match status" value="3"/>
</dbReference>
<evidence type="ECO:0000256" key="1">
    <source>
        <dbReference type="ARBA" id="ARBA00004370"/>
    </source>
</evidence>
<evidence type="ECO:0000256" key="5">
    <source>
        <dbReference type="ARBA" id="ARBA00022737"/>
    </source>
</evidence>
<name>A0A8X8KPU0_9RHOB</name>
<keyword evidence="3" id="KW-0964">Secreted</keyword>
<sequence>MAETMFGDGVTVISALYQGDARSAGIYAQGSTVSPGAVPSAQGVILSTGLATRFTNAAGQANASPSTSEQVAGVNGDPGMNAIAGVPTYDGAFLNASFVPVGDTLTMQLVFASEEYPEWVNSGFNDAVGIWVNGTKIALALGDGDISIDNINTDQNPNLYRDNGAGAYNTEMDGLTVVLTLKAPVLPGQVNSIRIGIADAGDRVYDSALLIVADSIQTALIAIDDTIAVTSKGEVTAHLLANDTTTGRTGVHVTHLNDQPVTVGQTVTLGTGDRLRLNADDSVTVWAVTDGAPVTFTYAIADVTGTADTGFVTLAPSPVDGTEGDDQMHVGYTDAQGNMIDGSDGLAEVIMGYGGNDKITAGLGDDDIYGGAGNDFIRAGDGADLLVGGDGNDVLDGQAGADTMFGGAGDDVYYIDDADDVISEAGGSGHDKVISTLSHTLATGFEELWLAEGSAAATGTGNAAANKMVGNANANMLSGLDGADQLFGEAGDDILYGGAGNDNLFAGTGRDALYGGDGNDKLFGGSGGDSLFGGAGADTLAAGQDGDVLNGGAGNDLLSGGAGADLFVFEAGFGRDSIKGFTLGMDHLDFGDLSGAMLRTIGTTALISFATGDSVTLSGLPDMTAMSLDLFLV</sequence>
<gene>
    <name evidence="8" type="ORF">GEU84_018795</name>
</gene>
<dbReference type="GO" id="GO:0016020">
    <property type="term" value="C:membrane"/>
    <property type="evidence" value="ECO:0007669"/>
    <property type="project" value="UniProtKB-SubCell"/>
</dbReference>
<dbReference type="GO" id="GO:0005509">
    <property type="term" value="F:calcium ion binding"/>
    <property type="evidence" value="ECO:0007669"/>
    <property type="project" value="InterPro"/>
</dbReference>
<evidence type="ECO:0000313" key="9">
    <source>
        <dbReference type="Proteomes" id="UP000484076"/>
    </source>
</evidence>
<keyword evidence="7" id="KW-0472">Membrane</keyword>
<reference evidence="8" key="1">
    <citation type="submission" date="2020-05" db="EMBL/GenBank/DDBJ databases">
        <title>Fertoebacter nigrum gen. nov., sp. nov., a new member of the family Rhodobacteraceae.</title>
        <authorList>
            <person name="Szuroczki S."/>
            <person name="Abbaszade G."/>
            <person name="Buni D."/>
            <person name="Schumann P."/>
            <person name="Toth E."/>
        </authorList>
    </citation>
    <scope>NUCLEOTIDE SEQUENCE</scope>
    <source>
        <strain evidence="8">RG-N-1a</strain>
    </source>
</reference>
<dbReference type="PROSITE" id="PS00330">
    <property type="entry name" value="HEMOLYSIN_CALCIUM"/>
    <property type="match status" value="4"/>
</dbReference>